<accession>A0ABY7VBN8</accession>
<name>A0ABY7VBN8_9GAMM</name>
<keyword evidence="3" id="KW-1185">Reference proteome</keyword>
<keyword evidence="1" id="KW-0732">Signal</keyword>
<feature type="chain" id="PRO_5045072207" evidence="1">
    <location>
        <begin position="23"/>
        <end position="103"/>
    </location>
</feature>
<proteinExistence type="predicted"/>
<sequence length="103" mass="11319">MKNYIKFSLLLSFAILGGAVQAAKAEISELKCHVELLGGEEIIHFVNAKKNDGQNMINKLTGKSITVIGSRKKQKIYRVKECTDLHGSFKASQANQLDAATVR</sequence>
<dbReference type="Proteomes" id="UP001215231">
    <property type="component" value="Chromosome"/>
</dbReference>
<dbReference type="EMBL" id="CP059693">
    <property type="protein sequence ID" value="WDE10716.1"/>
    <property type="molecule type" value="Genomic_DNA"/>
</dbReference>
<dbReference type="RefSeq" id="WP_274050776.1">
    <property type="nucleotide sequence ID" value="NZ_CP059693.1"/>
</dbReference>
<reference evidence="2 3" key="1">
    <citation type="journal article" date="2022" name="Mar. Drugs">
        <title>Bioassay-Guided Fractionation Leads to the Detection of Cholic Acid Generated by the Rare Thalassomonas sp.</title>
        <authorList>
            <person name="Pheiffer F."/>
            <person name="Schneider Y.K."/>
            <person name="Hansen E.H."/>
            <person name="Andersen J.H."/>
            <person name="Isaksson J."/>
            <person name="Busche T."/>
            <person name="R C."/>
            <person name="Kalinowski J."/>
            <person name="Zyl L.V."/>
            <person name="Trindade M."/>
        </authorList>
    </citation>
    <scope>NUCLEOTIDE SEQUENCE [LARGE SCALE GENOMIC DNA]</scope>
    <source>
        <strain evidence="2 3">A5K-61T</strain>
    </source>
</reference>
<evidence type="ECO:0000256" key="1">
    <source>
        <dbReference type="SAM" id="SignalP"/>
    </source>
</evidence>
<evidence type="ECO:0000313" key="3">
    <source>
        <dbReference type="Proteomes" id="UP001215231"/>
    </source>
</evidence>
<dbReference type="InterPro" id="IPR049848">
    <property type="entry name" value="TapY2-like"/>
</dbReference>
<protein>
    <submittedName>
        <fullName evidence="2">Uncharacterized protein</fullName>
    </submittedName>
</protein>
<dbReference type="NCBIfam" id="NF038109">
    <property type="entry name" value="tapY2_fam"/>
    <property type="match status" value="1"/>
</dbReference>
<organism evidence="2 3">
    <name type="scientific">Thalassomonas haliotis</name>
    <dbReference type="NCBI Taxonomy" id="485448"/>
    <lineage>
        <taxon>Bacteria</taxon>
        <taxon>Pseudomonadati</taxon>
        <taxon>Pseudomonadota</taxon>
        <taxon>Gammaproteobacteria</taxon>
        <taxon>Alteromonadales</taxon>
        <taxon>Colwelliaceae</taxon>
        <taxon>Thalassomonas</taxon>
    </lineage>
</organism>
<gene>
    <name evidence="2" type="ORF">H3N35_21075</name>
</gene>
<feature type="signal peptide" evidence="1">
    <location>
        <begin position="1"/>
        <end position="22"/>
    </location>
</feature>
<evidence type="ECO:0000313" key="2">
    <source>
        <dbReference type="EMBL" id="WDE10716.1"/>
    </source>
</evidence>